<dbReference type="Pfam" id="PF12323">
    <property type="entry name" value="HTH_OrfB_IS605"/>
    <property type="match status" value="1"/>
</dbReference>
<reference evidence="11" key="1">
    <citation type="journal article" date="2021" name="Proc. Natl. Acad. Sci. U.S.A.">
        <title>A Catalog of Tens of Thousands of Viruses from Human Metagenomes Reveals Hidden Associations with Chronic Diseases.</title>
        <authorList>
            <person name="Tisza M.J."/>
            <person name="Buck C.B."/>
        </authorList>
    </citation>
    <scope>NUCLEOTIDE SEQUENCE</scope>
    <source>
        <strain evidence="11">CtM6i4</strain>
    </source>
</reference>
<dbReference type="GO" id="GO:0003677">
    <property type="term" value="F:DNA binding"/>
    <property type="evidence" value="ECO:0007669"/>
    <property type="project" value="UniProtKB-KW"/>
</dbReference>
<dbReference type="InterPro" id="IPR051399">
    <property type="entry name" value="RNA-guided_DNA_endo/Transpos"/>
</dbReference>
<dbReference type="Pfam" id="PF01385">
    <property type="entry name" value="OrfB_IS605"/>
    <property type="match status" value="1"/>
</dbReference>
<dbReference type="GO" id="GO:0032196">
    <property type="term" value="P:transposition"/>
    <property type="evidence" value="ECO:0007669"/>
    <property type="project" value="UniProtKB-KW"/>
</dbReference>
<comment type="similarity">
    <text evidence="2">In the N-terminal section; belongs to the transposase 2 family.</text>
</comment>
<feature type="domain" description="Transposase putative helix-turn-helix" evidence="10">
    <location>
        <begin position="1"/>
        <end position="48"/>
    </location>
</feature>
<keyword evidence="11" id="KW-0255">Endonuclease</keyword>
<evidence type="ECO:0000256" key="7">
    <source>
        <dbReference type="ARBA" id="ARBA00023172"/>
    </source>
</evidence>
<keyword evidence="5" id="KW-0862">Zinc</keyword>
<evidence type="ECO:0000256" key="3">
    <source>
        <dbReference type="ARBA" id="ARBA00022578"/>
    </source>
</evidence>
<dbReference type="GO" id="GO:0046872">
    <property type="term" value="F:metal ion binding"/>
    <property type="evidence" value="ECO:0007669"/>
    <property type="project" value="UniProtKB-KW"/>
</dbReference>
<evidence type="ECO:0000259" key="9">
    <source>
        <dbReference type="Pfam" id="PF07282"/>
    </source>
</evidence>
<sequence length="366" mass="41969">MTFQKGVKFRIYPNREQRNLIDRTLGCSRLIYNKGLAMREDAFKSGEKCGYKQTSAMLTALKQDVNYAFLKEVDSIALQQALRNLDTGYTNFFEHRAAHPKFKNKKSSKQSYHTLNIGNGIRISNKRIRLPKIGWVKVHQSMEIGAIHNATVVRTTTGKYFVVLNVEYDPQPMPNNGCVVGIDVGLKEFYSDSNGTVVNNPKYLEKKAKKLAREQRRLARKQKGSHNREKQRIRVAATHEKIANQRNDFLQKQSTMLVRENQTICIEDLNVKGMLRNHKLARAISSVSWSSFFNMLEYKAYWFGCTVIRVPTFYPSSQTCSCCGHKNVAVKNLSIRKWECPSCHTVHDRDKNAAINILRKGLEKSA</sequence>
<evidence type="ECO:0000256" key="4">
    <source>
        <dbReference type="ARBA" id="ARBA00022723"/>
    </source>
</evidence>
<evidence type="ECO:0000259" key="8">
    <source>
        <dbReference type="Pfam" id="PF01385"/>
    </source>
</evidence>
<keyword evidence="11" id="KW-0540">Nuclease</keyword>
<dbReference type="PANTHER" id="PTHR30405">
    <property type="entry name" value="TRANSPOSASE"/>
    <property type="match status" value="1"/>
</dbReference>
<evidence type="ECO:0000256" key="6">
    <source>
        <dbReference type="ARBA" id="ARBA00023125"/>
    </source>
</evidence>
<keyword evidence="6" id="KW-0238">DNA-binding</keyword>
<dbReference type="NCBIfam" id="TIGR01766">
    <property type="entry name" value="IS200/IS605 family accessory protein TnpB-like domain"/>
    <property type="match status" value="1"/>
</dbReference>
<dbReference type="GO" id="GO:0004519">
    <property type="term" value="F:endonuclease activity"/>
    <property type="evidence" value="ECO:0007669"/>
    <property type="project" value="UniProtKB-KW"/>
</dbReference>
<accession>A0A8S5T3R3</accession>
<dbReference type="PANTHER" id="PTHR30405:SF25">
    <property type="entry name" value="RNA-GUIDED DNA ENDONUCLEASE INSQ-RELATED"/>
    <property type="match status" value="1"/>
</dbReference>
<keyword evidence="4" id="KW-0479">Metal-binding</keyword>
<comment type="similarity">
    <text evidence="1">In the C-terminal section; belongs to the transposase 35 family.</text>
</comment>
<dbReference type="InterPro" id="IPR021027">
    <property type="entry name" value="Transposase_put_HTH"/>
</dbReference>
<evidence type="ECO:0000256" key="1">
    <source>
        <dbReference type="ARBA" id="ARBA00008761"/>
    </source>
</evidence>
<dbReference type="InterPro" id="IPR001959">
    <property type="entry name" value="Transposase"/>
</dbReference>
<dbReference type="GO" id="GO:0006310">
    <property type="term" value="P:DNA recombination"/>
    <property type="evidence" value="ECO:0007669"/>
    <property type="project" value="UniProtKB-KW"/>
</dbReference>
<dbReference type="NCBIfam" id="NF040570">
    <property type="entry name" value="guided_TnpB"/>
    <property type="match status" value="1"/>
</dbReference>
<feature type="domain" description="Probable transposase IS891/IS1136/IS1341" evidence="8">
    <location>
        <begin position="166"/>
        <end position="277"/>
    </location>
</feature>
<dbReference type="NCBIfam" id="NF038281">
    <property type="entry name" value="IS200_TnpB"/>
    <property type="match status" value="1"/>
</dbReference>
<dbReference type="EMBL" id="BK032735">
    <property type="protein sequence ID" value="DAF57607.1"/>
    <property type="molecule type" value="Genomic_DNA"/>
</dbReference>
<organism evidence="11">
    <name type="scientific">Siphoviridae sp. ctM6i4</name>
    <dbReference type="NCBI Taxonomy" id="2827852"/>
    <lineage>
        <taxon>Viruses</taxon>
        <taxon>Duplodnaviria</taxon>
        <taxon>Heunggongvirae</taxon>
        <taxon>Uroviricota</taxon>
        <taxon>Caudoviricetes</taxon>
    </lineage>
</organism>
<evidence type="ECO:0000313" key="11">
    <source>
        <dbReference type="EMBL" id="DAF57607.1"/>
    </source>
</evidence>
<dbReference type="Pfam" id="PF07282">
    <property type="entry name" value="Cas12f1-like_TNB"/>
    <property type="match status" value="1"/>
</dbReference>
<evidence type="ECO:0000256" key="5">
    <source>
        <dbReference type="ARBA" id="ARBA00022833"/>
    </source>
</evidence>
<proteinExistence type="inferred from homology"/>
<evidence type="ECO:0000259" key="10">
    <source>
        <dbReference type="Pfam" id="PF12323"/>
    </source>
</evidence>
<keyword evidence="3" id="KW-0815">Transposition</keyword>
<keyword evidence="7" id="KW-0233">DNA recombination</keyword>
<feature type="domain" description="Cas12f1-like TNB" evidence="9">
    <location>
        <begin position="289"/>
        <end position="357"/>
    </location>
</feature>
<protein>
    <submittedName>
        <fullName evidence="11">Endonuclease</fullName>
    </submittedName>
</protein>
<dbReference type="InterPro" id="IPR053522">
    <property type="entry name" value="RNA-guided_endonuclease_TnpB"/>
</dbReference>
<evidence type="ECO:0000256" key="2">
    <source>
        <dbReference type="ARBA" id="ARBA00011044"/>
    </source>
</evidence>
<dbReference type="InterPro" id="IPR010095">
    <property type="entry name" value="Cas12f1-like_TNB"/>
</dbReference>
<name>A0A8S5T3R3_9CAUD</name>
<keyword evidence="11" id="KW-0378">Hydrolase</keyword>